<gene>
    <name evidence="1" type="ORF">P7K49_018047</name>
</gene>
<evidence type="ECO:0000313" key="1">
    <source>
        <dbReference type="EMBL" id="KAK2104191.1"/>
    </source>
</evidence>
<protein>
    <submittedName>
        <fullName evidence="1">Uncharacterized protein</fullName>
    </submittedName>
</protein>
<evidence type="ECO:0000313" key="2">
    <source>
        <dbReference type="Proteomes" id="UP001266305"/>
    </source>
</evidence>
<keyword evidence="2" id="KW-1185">Reference proteome</keyword>
<comment type="caution">
    <text evidence="1">The sequence shown here is derived from an EMBL/GenBank/DDBJ whole genome shotgun (WGS) entry which is preliminary data.</text>
</comment>
<dbReference type="EMBL" id="JASSZA010000008">
    <property type="protein sequence ID" value="KAK2104191.1"/>
    <property type="molecule type" value="Genomic_DNA"/>
</dbReference>
<accession>A0ABQ9V4K5</accession>
<organism evidence="1 2">
    <name type="scientific">Saguinus oedipus</name>
    <name type="common">Cotton-top tamarin</name>
    <name type="synonym">Oedipomidas oedipus</name>
    <dbReference type="NCBI Taxonomy" id="9490"/>
    <lineage>
        <taxon>Eukaryota</taxon>
        <taxon>Metazoa</taxon>
        <taxon>Chordata</taxon>
        <taxon>Craniata</taxon>
        <taxon>Vertebrata</taxon>
        <taxon>Euteleostomi</taxon>
        <taxon>Mammalia</taxon>
        <taxon>Eutheria</taxon>
        <taxon>Euarchontoglires</taxon>
        <taxon>Primates</taxon>
        <taxon>Haplorrhini</taxon>
        <taxon>Platyrrhini</taxon>
        <taxon>Cebidae</taxon>
        <taxon>Callitrichinae</taxon>
        <taxon>Saguinus</taxon>
    </lineage>
</organism>
<reference evidence="1 2" key="1">
    <citation type="submission" date="2023-05" db="EMBL/GenBank/DDBJ databases">
        <title>B98-5 Cell Line De Novo Hybrid Assembly: An Optical Mapping Approach.</title>
        <authorList>
            <person name="Kananen K."/>
            <person name="Auerbach J.A."/>
            <person name="Kautto E."/>
            <person name="Blachly J.S."/>
        </authorList>
    </citation>
    <scope>NUCLEOTIDE SEQUENCE [LARGE SCALE GENOMIC DNA]</scope>
    <source>
        <strain evidence="1">B95-8</strain>
        <tissue evidence="1">Cell line</tissue>
    </source>
</reference>
<dbReference type="Proteomes" id="UP001266305">
    <property type="component" value="Unassembled WGS sequence"/>
</dbReference>
<proteinExistence type="predicted"/>
<sequence length="177" mass="19956">MVERNLRSVGAQSLPSSSVLDLNTQQNVLMALVKLHINRTSLPDTAWGLIFGVDNDFYFLVKAPFLVDLKKPELKIPHTVNFYLTVEPRVMLGIWHTVPSCRAEDAKGKDRGWYEAALRDGNPIIVYLHGSAEHRSKKRWIISSSSNAHIEKRYKDLGIQPSLRGTLAQWGAIDHSP</sequence>
<name>A0ABQ9V4K5_SAGOE</name>